<dbReference type="PANTHER" id="PTHR31900:SF34">
    <property type="entry name" value="EMB|CAB62440.1-RELATED"/>
    <property type="match status" value="1"/>
</dbReference>
<dbReference type="PANTHER" id="PTHR31900">
    <property type="entry name" value="F-BOX/RNI SUPERFAMILY PROTEIN-RELATED"/>
    <property type="match status" value="1"/>
</dbReference>
<dbReference type="Proteomes" id="UP000836841">
    <property type="component" value="Chromosome 5"/>
</dbReference>
<evidence type="ECO:0000313" key="3">
    <source>
        <dbReference type="Proteomes" id="UP000836841"/>
    </source>
</evidence>
<dbReference type="Pfam" id="PF08387">
    <property type="entry name" value="FBD"/>
    <property type="match status" value="1"/>
</dbReference>
<accession>A0AAU9SET5</accession>
<feature type="domain" description="FBD" evidence="1">
    <location>
        <begin position="101"/>
        <end position="173"/>
    </location>
</feature>
<gene>
    <name evidence="2" type="ORF">TAV2_LOCUS17112</name>
</gene>
<dbReference type="EMBL" id="OU466861">
    <property type="protein sequence ID" value="CAH2064640.1"/>
    <property type="molecule type" value="Genomic_DNA"/>
</dbReference>
<evidence type="ECO:0000313" key="2">
    <source>
        <dbReference type="EMBL" id="CAH2064640.1"/>
    </source>
</evidence>
<reference evidence="2 3" key="1">
    <citation type="submission" date="2022-03" db="EMBL/GenBank/DDBJ databases">
        <authorList>
            <person name="Nunn A."/>
            <person name="Chopra R."/>
            <person name="Nunn A."/>
            <person name="Contreras Garrido A."/>
        </authorList>
    </citation>
    <scope>NUCLEOTIDE SEQUENCE [LARGE SCALE GENOMIC DNA]</scope>
</reference>
<evidence type="ECO:0000259" key="1">
    <source>
        <dbReference type="SMART" id="SM00579"/>
    </source>
</evidence>
<keyword evidence="3" id="KW-1185">Reference proteome</keyword>
<name>A0AAU9SET5_THLAR</name>
<dbReference type="SMART" id="SM00579">
    <property type="entry name" value="FBD"/>
    <property type="match status" value="1"/>
</dbReference>
<dbReference type="InterPro" id="IPR050232">
    <property type="entry name" value="FBL13/AtMIF1-like"/>
</dbReference>
<protein>
    <recommendedName>
        <fullName evidence="1">FBD domain-containing protein</fullName>
    </recommendedName>
</protein>
<sequence length="181" mass="21230">MPHLVDASITATFNQEDNFLSSISSIKYLQLYLLDPPWWCNTVTYSRLIECCISNFDPEWCESLVVFLSNCPKLKVFRVDSIDRSENHVPVLWNQPTSVPECLSYCLEFFRWTKYAGREDEKQLIWYIVQNSKCLKRAKIWLKSTCNLEEKRKMTKELKSLPKVLTSASIPDPPARWKNIV</sequence>
<proteinExistence type="predicted"/>
<organism evidence="2 3">
    <name type="scientific">Thlaspi arvense</name>
    <name type="common">Field penny-cress</name>
    <dbReference type="NCBI Taxonomy" id="13288"/>
    <lineage>
        <taxon>Eukaryota</taxon>
        <taxon>Viridiplantae</taxon>
        <taxon>Streptophyta</taxon>
        <taxon>Embryophyta</taxon>
        <taxon>Tracheophyta</taxon>
        <taxon>Spermatophyta</taxon>
        <taxon>Magnoliopsida</taxon>
        <taxon>eudicotyledons</taxon>
        <taxon>Gunneridae</taxon>
        <taxon>Pentapetalae</taxon>
        <taxon>rosids</taxon>
        <taxon>malvids</taxon>
        <taxon>Brassicales</taxon>
        <taxon>Brassicaceae</taxon>
        <taxon>Thlaspideae</taxon>
        <taxon>Thlaspi</taxon>
    </lineage>
</organism>
<dbReference type="AlphaFoldDB" id="A0AAU9SET5"/>
<dbReference type="InterPro" id="IPR006566">
    <property type="entry name" value="FBD"/>
</dbReference>